<comment type="caution">
    <text evidence="3">The sequence shown here is derived from an EMBL/GenBank/DDBJ whole genome shotgun (WGS) entry which is preliminary data.</text>
</comment>
<dbReference type="Proteomes" id="UP000176037">
    <property type="component" value="Unassembled WGS sequence"/>
</dbReference>
<dbReference type="EMBL" id="MJIC01000015">
    <property type="protein sequence ID" value="OFI33291.1"/>
    <property type="molecule type" value="Genomic_DNA"/>
</dbReference>
<feature type="chain" id="PRO_5009214200" description="Protein-arginine deiminase C-terminal domain-containing protein" evidence="1">
    <location>
        <begin position="22"/>
        <end position="599"/>
    </location>
</feature>
<dbReference type="GO" id="GO:0004668">
    <property type="term" value="F:protein-arginine deiminase activity"/>
    <property type="evidence" value="ECO:0007669"/>
    <property type="project" value="InterPro"/>
</dbReference>
<dbReference type="GO" id="GO:0005509">
    <property type="term" value="F:calcium ion binding"/>
    <property type="evidence" value="ECO:0007669"/>
    <property type="project" value="InterPro"/>
</dbReference>
<organism evidence="3 4">
    <name type="scientific">Alteromonas lipolytica</name>
    <dbReference type="NCBI Taxonomy" id="1856405"/>
    <lineage>
        <taxon>Bacteria</taxon>
        <taxon>Pseudomonadati</taxon>
        <taxon>Pseudomonadota</taxon>
        <taxon>Gammaproteobacteria</taxon>
        <taxon>Alteromonadales</taxon>
        <taxon>Alteromonadaceae</taxon>
        <taxon>Alteromonas/Salinimonas group</taxon>
        <taxon>Alteromonas</taxon>
    </lineage>
</organism>
<feature type="signal peptide" evidence="1">
    <location>
        <begin position="1"/>
        <end position="21"/>
    </location>
</feature>
<dbReference type="Pfam" id="PF03068">
    <property type="entry name" value="PAD"/>
    <property type="match status" value="1"/>
</dbReference>
<proteinExistence type="predicted"/>
<accession>A0A1E8FBJ1</accession>
<sequence>MNNNFSKLTLAILGASFMLVACDGAPTAQESVSSTFILGDSNRDGMVDIAGTSDITDKHQASIIAGAIVLPNIGDSENRCADSGSALSDEALEACHDAQDNTPRASQNFAPVRLLALPEGTQSASISVNASSKAQTRVFIQRNSKWQYLESGAAFTAEEIKRGATLGVDARDVVRDSQQWDGVIELTVTAETAQGTQQDSLMMQVAPVVTFNHTEDADIVLSSESGDSANHQGFIKDLRAGVAASGLGEPVKIMTTTDNWAQDYVEFGYVSMPKPDGEHAVIKIALRSSQPGRVGGRAVFDFKGPGFGAVQLGGVGYHQVDSFGNLETVPPYSLNGVTYPVGRIIYGDAGDGISPHKDWRTFFASQKVQDPIVLDTSWLAIGHVDEFVQFVPADTPRGWKMTILSPKALIAILKQAQADGYGDVKAYSKADYSDKTINDLLSNAKLMEDNQFAQAKIDENRALLVRELGLSDDEIIEIPGIVKQAFVDPEDLRDFQLIDYVQPAADMEITYGPGRLLSAHPGAINGIVIDEHNYIAPKQFGPVIEGSDILQQAVTSAYQSAGLKVHYIDDWLTHHAIAGEVHCGTNTIREIGSLWWRTK</sequence>
<keyword evidence="4" id="KW-1185">Reference proteome</keyword>
<dbReference type="GO" id="GO:0005737">
    <property type="term" value="C:cytoplasm"/>
    <property type="evidence" value="ECO:0007669"/>
    <property type="project" value="InterPro"/>
</dbReference>
<dbReference type="SUPFAM" id="SSF55909">
    <property type="entry name" value="Pentein"/>
    <property type="match status" value="1"/>
</dbReference>
<evidence type="ECO:0000259" key="2">
    <source>
        <dbReference type="Pfam" id="PF03068"/>
    </source>
</evidence>
<dbReference type="Gene3D" id="3.75.10.10">
    <property type="entry name" value="L-arginine/glycine Amidinotransferase, Chain A"/>
    <property type="match status" value="1"/>
</dbReference>
<reference evidence="3 4" key="1">
    <citation type="submission" date="2016-09" db="EMBL/GenBank/DDBJ databases">
        <title>Alteromonas lipolytica, a new species isolated from sea water.</title>
        <authorList>
            <person name="Wu Y.-H."/>
            <person name="Cheng H."/>
            <person name="Xu X.-W."/>
        </authorList>
    </citation>
    <scope>NUCLEOTIDE SEQUENCE [LARGE SCALE GENOMIC DNA]</scope>
    <source>
        <strain evidence="3 4">JW12</strain>
    </source>
</reference>
<gene>
    <name evidence="3" type="ORF">BFC17_03255</name>
</gene>
<dbReference type="InterPro" id="IPR013530">
    <property type="entry name" value="PAD_C"/>
</dbReference>
<evidence type="ECO:0000313" key="4">
    <source>
        <dbReference type="Proteomes" id="UP000176037"/>
    </source>
</evidence>
<dbReference type="STRING" id="1856405.BFC17_03255"/>
<dbReference type="PROSITE" id="PS51257">
    <property type="entry name" value="PROKAR_LIPOPROTEIN"/>
    <property type="match status" value="1"/>
</dbReference>
<dbReference type="InterPro" id="IPR004303">
    <property type="entry name" value="PAD"/>
</dbReference>
<dbReference type="AlphaFoldDB" id="A0A1E8FBJ1"/>
<dbReference type="RefSeq" id="WP_070177667.1">
    <property type="nucleotide sequence ID" value="NZ_BMJR01000002.1"/>
</dbReference>
<dbReference type="PANTHER" id="PTHR10837">
    <property type="entry name" value="PEPTIDYLARGININE DEIMINASE"/>
    <property type="match status" value="1"/>
</dbReference>
<evidence type="ECO:0000313" key="3">
    <source>
        <dbReference type="EMBL" id="OFI33291.1"/>
    </source>
</evidence>
<keyword evidence="1" id="KW-0732">Signal</keyword>
<feature type="domain" description="Protein-arginine deiminase C-terminal" evidence="2">
    <location>
        <begin position="197"/>
        <end position="596"/>
    </location>
</feature>
<evidence type="ECO:0000256" key="1">
    <source>
        <dbReference type="SAM" id="SignalP"/>
    </source>
</evidence>
<dbReference type="OrthoDB" id="249764at2"/>
<name>A0A1E8FBJ1_9ALTE</name>
<protein>
    <recommendedName>
        <fullName evidence="2">Protein-arginine deiminase C-terminal domain-containing protein</fullName>
    </recommendedName>
</protein>
<dbReference type="PANTHER" id="PTHR10837:SF8">
    <property type="entry name" value="PROTEIN-ARGININE DEIMINASE"/>
    <property type="match status" value="1"/>
</dbReference>